<evidence type="ECO:0000313" key="2">
    <source>
        <dbReference type="EMBL" id="OAD46934.1"/>
    </source>
</evidence>
<dbReference type="SUPFAM" id="SSF46785">
    <property type="entry name" value="Winged helix' DNA-binding domain"/>
    <property type="match status" value="1"/>
</dbReference>
<dbReference type="OrthoDB" id="7684689at2759"/>
<dbReference type="Gene3D" id="1.10.10.10">
    <property type="entry name" value="Winged helix-like DNA-binding domain superfamily/Winged helix DNA-binding domain"/>
    <property type="match status" value="1"/>
</dbReference>
<evidence type="ECO:0000313" key="3">
    <source>
        <dbReference type="Proteomes" id="UP000250275"/>
    </source>
</evidence>
<keyword evidence="3" id="KW-1185">Reference proteome</keyword>
<proteinExistence type="predicted"/>
<dbReference type="Pfam" id="PF00538">
    <property type="entry name" value="Linker_histone"/>
    <property type="match status" value="1"/>
</dbReference>
<accession>A0A310S3W4</accession>
<dbReference type="InterPro" id="IPR005818">
    <property type="entry name" value="Histone_H1/H5_H15"/>
</dbReference>
<dbReference type="GO" id="GO:0003677">
    <property type="term" value="F:DNA binding"/>
    <property type="evidence" value="ECO:0007669"/>
    <property type="project" value="InterPro"/>
</dbReference>
<organism evidence="2 3">
    <name type="scientific">Eufriesea mexicana</name>
    <dbReference type="NCBI Taxonomy" id="516756"/>
    <lineage>
        <taxon>Eukaryota</taxon>
        <taxon>Metazoa</taxon>
        <taxon>Ecdysozoa</taxon>
        <taxon>Arthropoda</taxon>
        <taxon>Hexapoda</taxon>
        <taxon>Insecta</taxon>
        <taxon>Pterygota</taxon>
        <taxon>Neoptera</taxon>
        <taxon>Endopterygota</taxon>
        <taxon>Hymenoptera</taxon>
        <taxon>Apocrita</taxon>
        <taxon>Aculeata</taxon>
        <taxon>Apoidea</taxon>
        <taxon>Anthophila</taxon>
        <taxon>Apidae</taxon>
        <taxon>Eufriesea</taxon>
    </lineage>
</organism>
<gene>
    <name evidence="2" type="ORF">WN48_08952</name>
</gene>
<dbReference type="AlphaFoldDB" id="A0A310S3W4"/>
<reference evidence="2 3" key="1">
    <citation type="submission" date="2015-07" db="EMBL/GenBank/DDBJ databases">
        <title>The genome of Eufriesea mexicana.</title>
        <authorList>
            <person name="Pan H."/>
            <person name="Kapheim K."/>
        </authorList>
    </citation>
    <scope>NUCLEOTIDE SEQUENCE [LARGE SCALE GENOMIC DNA]</scope>
    <source>
        <strain evidence="2">0111107269</strain>
        <tissue evidence="2">Whole body</tissue>
    </source>
</reference>
<dbReference type="InterPro" id="IPR036388">
    <property type="entry name" value="WH-like_DNA-bd_sf"/>
</dbReference>
<evidence type="ECO:0000259" key="1">
    <source>
        <dbReference type="Pfam" id="PF00538"/>
    </source>
</evidence>
<name>A0A310S3W4_9HYME</name>
<dbReference type="EMBL" id="KQ815368">
    <property type="protein sequence ID" value="OAD46934.1"/>
    <property type="molecule type" value="Genomic_DNA"/>
</dbReference>
<dbReference type="InterPro" id="IPR036390">
    <property type="entry name" value="WH_DNA-bd_sf"/>
</dbReference>
<dbReference type="Proteomes" id="UP000250275">
    <property type="component" value="Unassembled WGS sequence"/>
</dbReference>
<feature type="domain" description="H15" evidence="1">
    <location>
        <begin position="140"/>
        <end position="202"/>
    </location>
</feature>
<dbReference type="GO" id="GO:0000786">
    <property type="term" value="C:nucleosome"/>
    <property type="evidence" value="ECO:0007669"/>
    <property type="project" value="InterPro"/>
</dbReference>
<protein>
    <recommendedName>
        <fullName evidence="1">H15 domain-containing protein</fullName>
    </recommendedName>
</protein>
<sequence length="344" mass="38899">MYGTLINFDSLSPPCPTNYVRQLSGIWGRLEVRLISQAPFHFRHNAKRKTNSGSRVGKRRLDPENLIFVVVAHLDTFDCKEISENQSSSFLPVDFYLILMSAEICRPPCIRSFKSSLSDSNALNSTNDSVKQKMAIEKTPKIEAQVVEAIRRLQAIQGSTPREISSYIAQEYNIPSSEIRRHVHIALKRGVTYGILQRLKGPEESPYTLVNLRLSIVPDVFCRVMQLYKHEVLRNSSDSTLGKRSQRKDSRASPNKLFYCTPLSSPTCKVPAIETFVDYETCCSVKLTKPPQEKISAPSPINELRKFHPYTRKGPCFDNQGLINKTEAAIVHRNQGSPDKGDRV</sequence>
<dbReference type="GO" id="GO:0006334">
    <property type="term" value="P:nucleosome assembly"/>
    <property type="evidence" value="ECO:0007669"/>
    <property type="project" value="InterPro"/>
</dbReference>